<feature type="domain" description="Zn(2)-C6 fungal-type" evidence="7">
    <location>
        <begin position="11"/>
        <end position="47"/>
    </location>
</feature>
<gene>
    <name evidence="8" type="ORF">BOTBODRAFT_37153</name>
</gene>
<evidence type="ECO:0000256" key="4">
    <source>
        <dbReference type="ARBA" id="ARBA00023163"/>
    </source>
</evidence>
<evidence type="ECO:0000256" key="6">
    <source>
        <dbReference type="SAM" id="MobiDB-lite"/>
    </source>
</evidence>
<comment type="subcellular location">
    <subcellularLocation>
        <location evidence="1">Nucleus</location>
    </subcellularLocation>
</comment>
<dbReference type="SUPFAM" id="SSF57701">
    <property type="entry name" value="Zn2/Cys6 DNA-binding domain"/>
    <property type="match status" value="1"/>
</dbReference>
<evidence type="ECO:0000259" key="7">
    <source>
        <dbReference type="PROSITE" id="PS50048"/>
    </source>
</evidence>
<dbReference type="PANTHER" id="PTHR47338">
    <property type="entry name" value="ZN(II)2CYS6 TRANSCRIPTION FACTOR (EUROFUNG)-RELATED"/>
    <property type="match status" value="1"/>
</dbReference>
<dbReference type="PANTHER" id="PTHR47338:SF5">
    <property type="entry name" value="ZN(II)2CYS6 TRANSCRIPTION FACTOR (EUROFUNG)"/>
    <property type="match status" value="1"/>
</dbReference>
<keyword evidence="3" id="KW-0805">Transcription regulation</keyword>
<evidence type="ECO:0000256" key="1">
    <source>
        <dbReference type="ARBA" id="ARBA00004123"/>
    </source>
</evidence>
<dbReference type="GO" id="GO:0008270">
    <property type="term" value="F:zinc ion binding"/>
    <property type="evidence" value="ECO:0007669"/>
    <property type="project" value="InterPro"/>
</dbReference>
<accession>A0A067MCC6</accession>
<evidence type="ECO:0000313" key="9">
    <source>
        <dbReference type="Proteomes" id="UP000027195"/>
    </source>
</evidence>
<keyword evidence="9" id="KW-1185">Reference proteome</keyword>
<dbReference type="HOGENOM" id="CLU_010791_0_0_1"/>
<name>A0A067MCC6_BOTB1</name>
<dbReference type="InterPro" id="IPR001138">
    <property type="entry name" value="Zn2Cys6_DnaBD"/>
</dbReference>
<dbReference type="InterPro" id="IPR050815">
    <property type="entry name" value="TF_fung"/>
</dbReference>
<reference evidence="9" key="1">
    <citation type="journal article" date="2014" name="Proc. Natl. Acad. Sci. U.S.A.">
        <title>Extensive sampling of basidiomycete genomes demonstrates inadequacy of the white-rot/brown-rot paradigm for wood decay fungi.</title>
        <authorList>
            <person name="Riley R."/>
            <person name="Salamov A.A."/>
            <person name="Brown D.W."/>
            <person name="Nagy L.G."/>
            <person name="Floudas D."/>
            <person name="Held B.W."/>
            <person name="Levasseur A."/>
            <person name="Lombard V."/>
            <person name="Morin E."/>
            <person name="Otillar R."/>
            <person name="Lindquist E.A."/>
            <person name="Sun H."/>
            <person name="LaButti K.M."/>
            <person name="Schmutz J."/>
            <person name="Jabbour D."/>
            <person name="Luo H."/>
            <person name="Baker S.E."/>
            <person name="Pisabarro A.G."/>
            <person name="Walton J.D."/>
            <person name="Blanchette R.A."/>
            <person name="Henrissat B."/>
            <person name="Martin F."/>
            <person name="Cullen D."/>
            <person name="Hibbett D.S."/>
            <person name="Grigoriev I.V."/>
        </authorList>
    </citation>
    <scope>NUCLEOTIDE SEQUENCE [LARGE SCALE GENOMIC DNA]</scope>
    <source>
        <strain evidence="9">FD-172 SS1</strain>
    </source>
</reference>
<dbReference type="OrthoDB" id="2123952at2759"/>
<evidence type="ECO:0000256" key="3">
    <source>
        <dbReference type="ARBA" id="ARBA00023015"/>
    </source>
</evidence>
<keyword evidence="4" id="KW-0804">Transcription</keyword>
<dbReference type="AlphaFoldDB" id="A0A067MCC6"/>
<keyword evidence="5" id="KW-0539">Nucleus</keyword>
<evidence type="ECO:0000313" key="8">
    <source>
        <dbReference type="EMBL" id="KDQ09246.1"/>
    </source>
</evidence>
<dbReference type="InterPro" id="IPR036864">
    <property type="entry name" value="Zn2-C6_fun-type_DNA-bd_sf"/>
</dbReference>
<dbReference type="Pfam" id="PF00172">
    <property type="entry name" value="Zn_clus"/>
    <property type="match status" value="1"/>
</dbReference>
<feature type="region of interest" description="Disordered" evidence="6">
    <location>
        <begin position="46"/>
        <end position="87"/>
    </location>
</feature>
<protein>
    <recommendedName>
        <fullName evidence="7">Zn(2)-C6 fungal-type domain-containing protein</fullName>
    </recommendedName>
</protein>
<organism evidence="8 9">
    <name type="scientific">Botryobasidium botryosum (strain FD-172 SS1)</name>
    <dbReference type="NCBI Taxonomy" id="930990"/>
    <lineage>
        <taxon>Eukaryota</taxon>
        <taxon>Fungi</taxon>
        <taxon>Dikarya</taxon>
        <taxon>Basidiomycota</taxon>
        <taxon>Agaricomycotina</taxon>
        <taxon>Agaricomycetes</taxon>
        <taxon>Cantharellales</taxon>
        <taxon>Botryobasidiaceae</taxon>
        <taxon>Botryobasidium</taxon>
    </lineage>
</organism>
<proteinExistence type="predicted"/>
<dbReference type="GO" id="GO:0000981">
    <property type="term" value="F:DNA-binding transcription factor activity, RNA polymerase II-specific"/>
    <property type="evidence" value="ECO:0007669"/>
    <property type="project" value="InterPro"/>
</dbReference>
<keyword evidence="2" id="KW-0479">Metal-binding</keyword>
<dbReference type="Gene3D" id="4.10.240.10">
    <property type="entry name" value="Zn(2)-C6 fungal-type DNA-binding domain"/>
    <property type="match status" value="1"/>
</dbReference>
<dbReference type="SMART" id="SM00066">
    <property type="entry name" value="GAL4"/>
    <property type="match status" value="1"/>
</dbReference>
<feature type="compositionally biased region" description="Polar residues" evidence="6">
    <location>
        <begin position="76"/>
        <end position="87"/>
    </location>
</feature>
<evidence type="ECO:0000256" key="5">
    <source>
        <dbReference type="ARBA" id="ARBA00023242"/>
    </source>
</evidence>
<dbReference type="PROSITE" id="PS50048">
    <property type="entry name" value="ZN2_CY6_FUNGAL_2"/>
    <property type="match status" value="1"/>
</dbReference>
<dbReference type="GO" id="GO:0005634">
    <property type="term" value="C:nucleus"/>
    <property type="evidence" value="ECO:0007669"/>
    <property type="project" value="UniProtKB-SubCell"/>
</dbReference>
<dbReference type="InParanoid" id="A0A067MCC6"/>
<dbReference type="CDD" id="cd00067">
    <property type="entry name" value="GAL4"/>
    <property type="match status" value="1"/>
</dbReference>
<sequence>MTSAAGLAPMACSECRARKLRCDKIKPQCHHCIRRNRRIPGQSVCQYEDTARRRGPDRVPGARTRTTKRPPVLPGSDTSSSPPETRPTQLVFRVSLPKEPEVQVNLEADAHVESETESPIDWAQHEVVELPAEPSFQYARRSWWDDLLSFYSPDRAVAAKEISIGVQRLFTMSDNLFTFMNLPLFLQKFHNAPAREQMQPSLVYAGLALATLLQSSENELGAVGRHRALRLRDAAESSLEAAIAVRRFDPGLAQAAWMITLFEASCHPQYTHLRLISSIQRLDAIISVSRLTCIDAGDDDASIFLPHSVPSIPRDARTAVNTILPPTAVFDPDDISGQIHIFNHDQATVPGDADTVGDYNRDYDPLPPIPASSIVEVGSSVESVASVISTPSPVVRASSAESEIVSGGAEESCAEIKCICAVSLPRRRHIAPGTPSWDPRWTTSEIQQEEIRRLVWSSLKFGALHLGLDADYVDGGYVSGLSFLQPSKFGLLFPGETILRTFHSHVPSLASPKESPWALFYRSMLLYHACAALACDPRNGGMRYDLVFMAQFARKALAEVDLLENLLKEHTCPADPNYKWLSAQYHVFIRILLSREYAQYLPELEYGPSSILSRGKAESWLQMQLKVGDIFRSAATKKPFFIDWYFQMIVVCYSFWLRDQTFLTSLEVAKLYLGVTEQVVALWPCIPQQINCLQWRDKITQACIASGISPL</sequence>
<evidence type="ECO:0000256" key="2">
    <source>
        <dbReference type="ARBA" id="ARBA00022723"/>
    </source>
</evidence>
<dbReference type="EMBL" id="KL198080">
    <property type="protein sequence ID" value="KDQ09246.1"/>
    <property type="molecule type" value="Genomic_DNA"/>
</dbReference>
<dbReference type="Proteomes" id="UP000027195">
    <property type="component" value="Unassembled WGS sequence"/>
</dbReference>